<dbReference type="InterPro" id="IPR001929">
    <property type="entry name" value="Germin"/>
</dbReference>
<keyword evidence="4" id="KW-0479">Metal-binding</keyword>
<reference evidence="8" key="1">
    <citation type="submission" date="2021-01" db="EMBL/GenBank/DDBJ databases">
        <authorList>
            <person name="Corre E."/>
            <person name="Pelletier E."/>
            <person name="Niang G."/>
            <person name="Scheremetjew M."/>
            <person name="Finn R."/>
            <person name="Kale V."/>
            <person name="Holt S."/>
            <person name="Cochrane G."/>
            <person name="Meng A."/>
            <person name="Brown T."/>
            <person name="Cohen L."/>
        </authorList>
    </citation>
    <scope>NUCLEOTIDE SEQUENCE</scope>
    <source>
        <strain evidence="8">SAG 36.94</strain>
    </source>
</reference>
<evidence type="ECO:0000256" key="1">
    <source>
        <dbReference type="ARBA" id="ARBA00004613"/>
    </source>
</evidence>
<dbReference type="AlphaFoldDB" id="A0A7S1T4H6"/>
<dbReference type="EMBL" id="HBGH01000184">
    <property type="protein sequence ID" value="CAD9220330.1"/>
    <property type="molecule type" value="Transcribed_RNA"/>
</dbReference>
<dbReference type="InterPro" id="IPR011051">
    <property type="entry name" value="RmlC_Cupin_sf"/>
</dbReference>
<comment type="similarity">
    <text evidence="2">Belongs to the germin family.</text>
</comment>
<dbReference type="PANTHER" id="PTHR31238">
    <property type="entry name" value="GERMIN-LIKE PROTEIN SUBFAMILY 3 MEMBER 3"/>
    <property type="match status" value="1"/>
</dbReference>
<feature type="chain" id="PRO_5030573968" description="Cupin type-1 domain-containing protein" evidence="6">
    <location>
        <begin position="19"/>
        <end position="208"/>
    </location>
</feature>
<dbReference type="PRINTS" id="PR00325">
    <property type="entry name" value="GERMIN"/>
</dbReference>
<organism evidence="8">
    <name type="scientific">Compsopogon caeruleus</name>
    <dbReference type="NCBI Taxonomy" id="31354"/>
    <lineage>
        <taxon>Eukaryota</taxon>
        <taxon>Rhodophyta</taxon>
        <taxon>Compsopogonophyceae</taxon>
        <taxon>Compsopogonales</taxon>
        <taxon>Compsopogonaceae</taxon>
        <taxon>Compsopogon</taxon>
    </lineage>
</organism>
<protein>
    <recommendedName>
        <fullName evidence="7">Cupin type-1 domain-containing protein</fullName>
    </recommendedName>
</protein>
<keyword evidence="5" id="KW-0464">Manganese</keyword>
<name>A0A7S1T4H6_9RHOD</name>
<dbReference type="Gene3D" id="2.60.120.10">
    <property type="entry name" value="Jelly Rolls"/>
    <property type="match status" value="1"/>
</dbReference>
<comment type="subcellular location">
    <subcellularLocation>
        <location evidence="1">Secreted</location>
    </subcellularLocation>
</comment>
<dbReference type="Pfam" id="PF00190">
    <property type="entry name" value="Cupin_1"/>
    <property type="match status" value="1"/>
</dbReference>
<keyword evidence="3" id="KW-0964">Secreted</keyword>
<evidence type="ECO:0000313" key="8">
    <source>
        <dbReference type="EMBL" id="CAD9220330.1"/>
    </source>
</evidence>
<dbReference type="GO" id="GO:0030145">
    <property type="term" value="F:manganese ion binding"/>
    <property type="evidence" value="ECO:0007669"/>
    <property type="project" value="InterPro"/>
</dbReference>
<dbReference type="SUPFAM" id="SSF51182">
    <property type="entry name" value="RmlC-like cupins"/>
    <property type="match status" value="1"/>
</dbReference>
<evidence type="ECO:0000259" key="7">
    <source>
        <dbReference type="SMART" id="SM00835"/>
    </source>
</evidence>
<dbReference type="InterPro" id="IPR006045">
    <property type="entry name" value="Cupin_1"/>
</dbReference>
<sequence length="208" mass="21669">MGFSVIVVLVMLVCGVLGGRRGPVDPTLNASAFKVDFTQLTGTTGVGGTATFATKFNTPSLVGSGLTMAKFVLQPGGANAPHIHPRGSEAIVVFEGSLRCCFAEENGGVTRCNDLKPGEMTFFPIGTIHYQQNFGQTTATYFAVLDSDFPGTVTVANRFFTLPNEILSAAFNLPPEDISRIREGLPSSPIGAGPGATPAATLDEALIA</sequence>
<feature type="signal peptide" evidence="6">
    <location>
        <begin position="1"/>
        <end position="18"/>
    </location>
</feature>
<gene>
    <name evidence="8" type="ORF">CCAE0312_LOCUS83</name>
</gene>
<accession>A0A7S1T4H6</accession>
<feature type="domain" description="Cupin type-1" evidence="7">
    <location>
        <begin position="35"/>
        <end position="179"/>
    </location>
</feature>
<evidence type="ECO:0000256" key="3">
    <source>
        <dbReference type="ARBA" id="ARBA00022525"/>
    </source>
</evidence>
<proteinExistence type="inferred from homology"/>
<evidence type="ECO:0000256" key="4">
    <source>
        <dbReference type="ARBA" id="ARBA00022723"/>
    </source>
</evidence>
<dbReference type="GO" id="GO:0005576">
    <property type="term" value="C:extracellular region"/>
    <property type="evidence" value="ECO:0007669"/>
    <property type="project" value="UniProtKB-SubCell"/>
</dbReference>
<keyword evidence="6" id="KW-0732">Signal</keyword>
<dbReference type="InterPro" id="IPR014710">
    <property type="entry name" value="RmlC-like_jellyroll"/>
</dbReference>
<evidence type="ECO:0000256" key="6">
    <source>
        <dbReference type="SAM" id="SignalP"/>
    </source>
</evidence>
<evidence type="ECO:0000256" key="5">
    <source>
        <dbReference type="ARBA" id="ARBA00023211"/>
    </source>
</evidence>
<evidence type="ECO:0000256" key="2">
    <source>
        <dbReference type="ARBA" id="ARBA00007456"/>
    </source>
</evidence>
<dbReference type="SMART" id="SM00835">
    <property type="entry name" value="Cupin_1"/>
    <property type="match status" value="1"/>
</dbReference>
<dbReference type="CDD" id="cd02241">
    <property type="entry name" value="cupin_OxOx"/>
    <property type="match status" value="1"/>
</dbReference>